<dbReference type="GO" id="GO:0003723">
    <property type="term" value="F:RNA binding"/>
    <property type="evidence" value="ECO:0007669"/>
    <property type="project" value="UniProtKB-UniRule"/>
</dbReference>
<dbReference type="InterPro" id="IPR035979">
    <property type="entry name" value="RBD_domain_sf"/>
</dbReference>
<accession>A0A9N9M9F4</accession>
<gene>
    <name evidence="6" type="ORF">CEUTPL_LOCUS836</name>
</gene>
<feature type="compositionally biased region" description="Basic and acidic residues" evidence="4">
    <location>
        <begin position="276"/>
        <end position="294"/>
    </location>
</feature>
<feature type="domain" description="RRM" evidence="5">
    <location>
        <begin position="2"/>
        <end position="80"/>
    </location>
</feature>
<keyword evidence="2 3" id="KW-0694">RNA-binding</keyword>
<dbReference type="Proteomes" id="UP001152799">
    <property type="component" value="Chromosome 1"/>
</dbReference>
<keyword evidence="7" id="KW-1185">Reference proteome</keyword>
<evidence type="ECO:0000256" key="3">
    <source>
        <dbReference type="PROSITE-ProRule" id="PRU00176"/>
    </source>
</evidence>
<evidence type="ECO:0000256" key="4">
    <source>
        <dbReference type="SAM" id="MobiDB-lite"/>
    </source>
</evidence>
<feature type="compositionally biased region" description="Polar residues" evidence="4">
    <location>
        <begin position="297"/>
        <end position="308"/>
    </location>
</feature>
<keyword evidence="1" id="KW-0677">Repeat</keyword>
<evidence type="ECO:0000256" key="2">
    <source>
        <dbReference type="ARBA" id="ARBA00022884"/>
    </source>
</evidence>
<reference evidence="6" key="1">
    <citation type="submission" date="2022-01" db="EMBL/GenBank/DDBJ databases">
        <authorList>
            <person name="King R."/>
        </authorList>
    </citation>
    <scope>NUCLEOTIDE SEQUENCE</scope>
</reference>
<name>A0A9N9M9F4_9CUCU</name>
<dbReference type="PANTHER" id="PTHR24012">
    <property type="entry name" value="RNA BINDING PROTEIN"/>
    <property type="match status" value="1"/>
</dbReference>
<protein>
    <recommendedName>
        <fullName evidence="5">RRM domain-containing protein</fullName>
    </recommendedName>
</protein>
<feature type="region of interest" description="Disordered" evidence="4">
    <location>
        <begin position="276"/>
        <end position="308"/>
    </location>
</feature>
<dbReference type="SUPFAM" id="SSF54928">
    <property type="entry name" value="RNA-binding domain, RBD"/>
    <property type="match status" value="2"/>
</dbReference>
<dbReference type="AlphaFoldDB" id="A0A9N9M9F4"/>
<proteinExistence type="predicted"/>
<dbReference type="SMART" id="SM00360">
    <property type="entry name" value="RRM"/>
    <property type="match status" value="3"/>
</dbReference>
<feature type="domain" description="RRM" evidence="5">
    <location>
        <begin position="183"/>
        <end position="260"/>
    </location>
</feature>
<dbReference type="PROSITE" id="PS50102">
    <property type="entry name" value="RRM"/>
    <property type="match status" value="3"/>
</dbReference>
<dbReference type="InterPro" id="IPR000504">
    <property type="entry name" value="RRM_dom"/>
</dbReference>
<feature type="domain" description="RRM" evidence="5">
    <location>
        <begin position="91"/>
        <end position="168"/>
    </location>
</feature>
<organism evidence="6 7">
    <name type="scientific">Ceutorhynchus assimilis</name>
    <name type="common">cabbage seed weevil</name>
    <dbReference type="NCBI Taxonomy" id="467358"/>
    <lineage>
        <taxon>Eukaryota</taxon>
        <taxon>Metazoa</taxon>
        <taxon>Ecdysozoa</taxon>
        <taxon>Arthropoda</taxon>
        <taxon>Hexapoda</taxon>
        <taxon>Insecta</taxon>
        <taxon>Pterygota</taxon>
        <taxon>Neoptera</taxon>
        <taxon>Endopterygota</taxon>
        <taxon>Coleoptera</taxon>
        <taxon>Polyphaga</taxon>
        <taxon>Cucujiformia</taxon>
        <taxon>Curculionidae</taxon>
        <taxon>Ceutorhynchinae</taxon>
        <taxon>Ceutorhynchus</taxon>
    </lineage>
</organism>
<dbReference type="Pfam" id="PF00076">
    <property type="entry name" value="RRM_1"/>
    <property type="match status" value="3"/>
</dbReference>
<evidence type="ECO:0000256" key="1">
    <source>
        <dbReference type="ARBA" id="ARBA00022737"/>
    </source>
</evidence>
<dbReference type="InterPro" id="IPR012677">
    <property type="entry name" value="Nucleotide-bd_a/b_plait_sf"/>
</dbReference>
<dbReference type="EMBL" id="OU892277">
    <property type="protein sequence ID" value="CAG9760100.1"/>
    <property type="molecule type" value="Genomic_DNA"/>
</dbReference>
<sequence length="387" mass="43818">MCELQIFNLHSDVTERMLMDKFSEAGKVLYVRLYFDAITKKSLCYGFVKFSTVQEAERALVTMNGDLLKKKPIQLIIWRPEATKYKNACLGKVCIQNLDKNIDDKDIYNTFSVFGSILRCGVTLDNEGNFHGIGFVDFETEESANTAIERVNGMIWNDKNLHVSKFVSSCIERQKLQKISRLATLFLKNLDPNINDEKLYQLFSKFGLITKIVLARHADESLKGTGFVCFGARKYAKKAALALNGTMCEKKKLRISFAQIPKEYVLETPEKCRQEMEKRKKNEGKEIDNKKLKDVQYPSTSSGLPSTASRHVTWAPQLEVVSLPGVASTSSSFAATCNPQPTAGTSCTTRRGSPNINAASEEFLTPEEREAEERMFDSFRRRFTKNN</sequence>
<evidence type="ECO:0000259" key="5">
    <source>
        <dbReference type="PROSITE" id="PS50102"/>
    </source>
</evidence>
<dbReference type="OrthoDB" id="19742at2759"/>
<dbReference type="Gene3D" id="3.30.70.330">
    <property type="match status" value="3"/>
</dbReference>
<evidence type="ECO:0000313" key="6">
    <source>
        <dbReference type="EMBL" id="CAG9760100.1"/>
    </source>
</evidence>
<evidence type="ECO:0000313" key="7">
    <source>
        <dbReference type="Proteomes" id="UP001152799"/>
    </source>
</evidence>